<keyword evidence="2" id="KW-1133">Transmembrane helix</keyword>
<evidence type="ECO:0000313" key="3">
    <source>
        <dbReference type="EMBL" id="KAJ8019611.1"/>
    </source>
</evidence>
<keyword evidence="2" id="KW-0812">Transmembrane</keyword>
<dbReference type="AlphaFoldDB" id="A0A9Q1B9L0"/>
<evidence type="ECO:0000313" key="4">
    <source>
        <dbReference type="Proteomes" id="UP001152320"/>
    </source>
</evidence>
<reference evidence="3" key="1">
    <citation type="submission" date="2021-10" db="EMBL/GenBank/DDBJ databases">
        <title>Tropical sea cucumber genome reveals ecological adaptation and Cuvierian tubules defense mechanism.</title>
        <authorList>
            <person name="Chen T."/>
        </authorList>
    </citation>
    <scope>NUCLEOTIDE SEQUENCE</scope>
    <source>
        <strain evidence="3">Nanhai2018</strain>
        <tissue evidence="3">Muscle</tissue>
    </source>
</reference>
<protein>
    <submittedName>
        <fullName evidence="3">Uncharacterized protein</fullName>
    </submittedName>
</protein>
<evidence type="ECO:0000256" key="1">
    <source>
        <dbReference type="SAM" id="MobiDB-lite"/>
    </source>
</evidence>
<sequence>MFLFVDKMATERKKKTNNSSPVKTEAERWGKGASDLSPQEQKIDPKIGFIMAASLPMALIVFWKVTIPLCYFMVSSVMGAELMQKFNFLRQDIMNLMLSDCRPWISAEEQAFLEDQSYHQIKRFQDMTKTKFQDLVISGEPFIVTDAITSKLL</sequence>
<dbReference type="OrthoDB" id="10007875at2759"/>
<proteinExistence type="predicted"/>
<organism evidence="3 4">
    <name type="scientific">Holothuria leucospilota</name>
    <name type="common">Black long sea cucumber</name>
    <name type="synonym">Mertensiothuria leucospilota</name>
    <dbReference type="NCBI Taxonomy" id="206669"/>
    <lineage>
        <taxon>Eukaryota</taxon>
        <taxon>Metazoa</taxon>
        <taxon>Echinodermata</taxon>
        <taxon>Eleutherozoa</taxon>
        <taxon>Echinozoa</taxon>
        <taxon>Holothuroidea</taxon>
        <taxon>Aspidochirotacea</taxon>
        <taxon>Aspidochirotida</taxon>
        <taxon>Holothuriidae</taxon>
        <taxon>Holothuria</taxon>
    </lineage>
</organism>
<dbReference type="EMBL" id="JAIZAY010000023">
    <property type="protein sequence ID" value="KAJ8019611.1"/>
    <property type="molecule type" value="Genomic_DNA"/>
</dbReference>
<feature type="transmembrane region" description="Helical" evidence="2">
    <location>
        <begin position="47"/>
        <end position="74"/>
    </location>
</feature>
<evidence type="ECO:0000256" key="2">
    <source>
        <dbReference type="SAM" id="Phobius"/>
    </source>
</evidence>
<gene>
    <name evidence="3" type="ORF">HOLleu_41265</name>
</gene>
<keyword evidence="4" id="KW-1185">Reference proteome</keyword>
<dbReference type="Proteomes" id="UP001152320">
    <property type="component" value="Chromosome 23"/>
</dbReference>
<comment type="caution">
    <text evidence="3">The sequence shown here is derived from an EMBL/GenBank/DDBJ whole genome shotgun (WGS) entry which is preliminary data.</text>
</comment>
<name>A0A9Q1B9L0_HOLLE</name>
<feature type="region of interest" description="Disordered" evidence="1">
    <location>
        <begin position="9"/>
        <end position="39"/>
    </location>
</feature>
<keyword evidence="2" id="KW-0472">Membrane</keyword>
<accession>A0A9Q1B9L0</accession>